<feature type="transmembrane region" description="Helical" evidence="5">
    <location>
        <begin position="301"/>
        <end position="319"/>
    </location>
</feature>
<dbReference type="PANTHER" id="PTHR23501">
    <property type="entry name" value="MAJOR FACILITATOR SUPERFAMILY"/>
    <property type="match status" value="1"/>
</dbReference>
<dbReference type="InterPro" id="IPR036259">
    <property type="entry name" value="MFS_trans_sf"/>
</dbReference>
<dbReference type="InterPro" id="IPR011701">
    <property type="entry name" value="MFS"/>
</dbReference>
<organism evidence="6 7">
    <name type="scientific">Hypsizygus marmoreus</name>
    <name type="common">White beech mushroom</name>
    <name type="synonym">Agaricus marmoreus</name>
    <dbReference type="NCBI Taxonomy" id="39966"/>
    <lineage>
        <taxon>Eukaryota</taxon>
        <taxon>Fungi</taxon>
        <taxon>Dikarya</taxon>
        <taxon>Basidiomycota</taxon>
        <taxon>Agaricomycotina</taxon>
        <taxon>Agaricomycetes</taxon>
        <taxon>Agaricomycetidae</taxon>
        <taxon>Agaricales</taxon>
        <taxon>Tricholomatineae</taxon>
        <taxon>Lyophyllaceae</taxon>
        <taxon>Hypsizygus</taxon>
    </lineage>
</organism>
<dbReference type="SUPFAM" id="SSF103473">
    <property type="entry name" value="MFS general substrate transporter"/>
    <property type="match status" value="1"/>
</dbReference>
<dbReference type="EMBL" id="LUEZ02000040">
    <property type="protein sequence ID" value="RDB25788.1"/>
    <property type="molecule type" value="Genomic_DNA"/>
</dbReference>
<accession>A0A369JVG7</accession>
<feature type="transmembrane region" description="Helical" evidence="5">
    <location>
        <begin position="137"/>
        <end position="160"/>
    </location>
</feature>
<dbReference type="Proteomes" id="UP000076154">
    <property type="component" value="Unassembled WGS sequence"/>
</dbReference>
<protein>
    <submittedName>
        <fullName evidence="6">Efflux pump roqT</fullName>
    </submittedName>
</protein>
<dbReference type="OrthoDB" id="10021397at2759"/>
<dbReference type="GO" id="GO:0005886">
    <property type="term" value="C:plasma membrane"/>
    <property type="evidence" value="ECO:0007669"/>
    <property type="project" value="TreeGrafter"/>
</dbReference>
<dbReference type="GO" id="GO:0012505">
    <property type="term" value="C:endomembrane system"/>
    <property type="evidence" value="ECO:0007669"/>
    <property type="project" value="UniProtKB-SubCell"/>
</dbReference>
<evidence type="ECO:0000313" key="6">
    <source>
        <dbReference type="EMBL" id="RDB25788.1"/>
    </source>
</evidence>
<keyword evidence="7" id="KW-1185">Reference proteome</keyword>
<feature type="transmembrane region" description="Helical" evidence="5">
    <location>
        <begin position="362"/>
        <end position="388"/>
    </location>
</feature>
<reference evidence="6" key="1">
    <citation type="submission" date="2018-04" db="EMBL/GenBank/DDBJ databases">
        <title>Whole genome sequencing of Hypsizygus marmoreus.</title>
        <authorList>
            <person name="Choi I.-G."/>
            <person name="Min B."/>
            <person name="Kim J.-G."/>
            <person name="Kim S."/>
            <person name="Oh Y.-L."/>
            <person name="Kong W.-S."/>
            <person name="Park H."/>
            <person name="Jeong J."/>
            <person name="Song E.-S."/>
        </authorList>
    </citation>
    <scope>NUCLEOTIDE SEQUENCE [LARGE SCALE GENOMIC DNA]</scope>
    <source>
        <strain evidence="6">51987-8</strain>
    </source>
</reference>
<keyword evidence="4 5" id="KW-0472">Membrane</keyword>
<gene>
    <name evidence="6" type="primary">roqT</name>
    <name evidence="6" type="ORF">Hypma_006436</name>
</gene>
<dbReference type="AlphaFoldDB" id="A0A369JVG7"/>
<evidence type="ECO:0000256" key="2">
    <source>
        <dbReference type="ARBA" id="ARBA00022692"/>
    </source>
</evidence>
<feature type="transmembrane region" description="Helical" evidence="5">
    <location>
        <begin position="110"/>
        <end position="131"/>
    </location>
</feature>
<feature type="transmembrane region" description="Helical" evidence="5">
    <location>
        <begin position="212"/>
        <end position="229"/>
    </location>
</feature>
<dbReference type="InParanoid" id="A0A369JVG7"/>
<dbReference type="Pfam" id="PF07690">
    <property type="entry name" value="MFS_1"/>
    <property type="match status" value="1"/>
</dbReference>
<evidence type="ECO:0000256" key="5">
    <source>
        <dbReference type="SAM" id="Phobius"/>
    </source>
</evidence>
<feature type="transmembrane region" description="Helical" evidence="5">
    <location>
        <begin position="241"/>
        <end position="262"/>
    </location>
</feature>
<feature type="transmembrane region" description="Helical" evidence="5">
    <location>
        <begin position="274"/>
        <end position="294"/>
    </location>
</feature>
<comment type="caution">
    <text evidence="6">The sequence shown here is derived from an EMBL/GenBank/DDBJ whole genome shotgun (WGS) entry which is preliminary data.</text>
</comment>
<dbReference type="Gene3D" id="1.20.1250.20">
    <property type="entry name" value="MFS general substrate transporter like domains"/>
    <property type="match status" value="1"/>
</dbReference>
<evidence type="ECO:0000313" key="7">
    <source>
        <dbReference type="Proteomes" id="UP000076154"/>
    </source>
</evidence>
<keyword evidence="3 5" id="KW-1133">Transmembrane helix</keyword>
<feature type="transmembrane region" description="Helical" evidence="5">
    <location>
        <begin position="181"/>
        <end position="200"/>
    </location>
</feature>
<dbReference type="STRING" id="39966.A0A369JVG7"/>
<name>A0A369JVG7_HYPMA</name>
<feature type="transmembrane region" description="Helical" evidence="5">
    <location>
        <begin position="49"/>
        <end position="67"/>
    </location>
</feature>
<feature type="transmembrane region" description="Helical" evidence="5">
    <location>
        <begin position="431"/>
        <end position="457"/>
    </location>
</feature>
<proteinExistence type="predicted"/>
<dbReference type="GO" id="GO:0022857">
    <property type="term" value="F:transmembrane transporter activity"/>
    <property type="evidence" value="ECO:0007669"/>
    <property type="project" value="InterPro"/>
</dbReference>
<dbReference type="PANTHER" id="PTHR23501:SF198">
    <property type="entry name" value="AZOLE RESISTANCE PROTEIN 1-RELATED"/>
    <property type="match status" value="1"/>
</dbReference>
<evidence type="ECO:0000256" key="4">
    <source>
        <dbReference type="ARBA" id="ARBA00023136"/>
    </source>
</evidence>
<dbReference type="Gene3D" id="1.20.1720.10">
    <property type="entry name" value="Multidrug resistance protein D"/>
    <property type="match status" value="1"/>
</dbReference>
<evidence type="ECO:0000256" key="1">
    <source>
        <dbReference type="ARBA" id="ARBA00004141"/>
    </source>
</evidence>
<comment type="subcellular location">
    <subcellularLocation>
        <location evidence="1">Membrane</location>
        <topology evidence="1">Multi-pass membrane protein</topology>
    </subcellularLocation>
</comment>
<keyword evidence="2 5" id="KW-0812">Transmembrane</keyword>
<evidence type="ECO:0000256" key="3">
    <source>
        <dbReference type="ARBA" id="ARBA00022989"/>
    </source>
</evidence>
<sequence>MDSANSTITPDLPTVHQFMKENVLEKPVETISRLPDTDNSDTLLRGRQLAVLCFDSAFMVAFALVALDQTILSTALPTIASHFHAVSDISWIASAYVLPQITTMEQRPILMGTFGAVFAISSIVGPLLGGVLSDHVSWRWCFYINLPLGAVAILATVAWLPNQPTVDNSEAPFRRWLHLDWIGAFLSFAMVTMLLIALQWGGNERPWSDTGVITTFVLFAVLLLAFVAWERKMGAGAILPLQFFLNPTVLGACLESPLFFQIRGHSATQSGIDILPFMLAGVFAVFAAGGIITVSGRPWPFLFFFPLIASVASGLLFTMTEDTSAAQNVGFQILLGVGLGAAIQNSIVVAQAEFTDKEEHVPIVTSLMTFMQLISSSIGLAVSGAVFASQLKAQIRNLGNDLPDDVVQAVLSSVKAIFGLPPEEKALATKAYIVAVRHVFLVGVPAAVLASISALLVTHRKITISGRGADL</sequence>
<feature type="transmembrane region" description="Helical" evidence="5">
    <location>
        <begin position="331"/>
        <end position="350"/>
    </location>
</feature>